<organism evidence="6 8">
    <name type="scientific">Moritella viscosa</name>
    <dbReference type="NCBI Taxonomy" id="80854"/>
    <lineage>
        <taxon>Bacteria</taxon>
        <taxon>Pseudomonadati</taxon>
        <taxon>Pseudomonadota</taxon>
        <taxon>Gammaproteobacteria</taxon>
        <taxon>Alteromonadales</taxon>
        <taxon>Moritellaceae</taxon>
        <taxon>Moritella</taxon>
    </lineage>
</organism>
<protein>
    <submittedName>
        <fullName evidence="6">Helix-turn-helix, AraC type</fullName>
    </submittedName>
</protein>
<evidence type="ECO:0000256" key="1">
    <source>
        <dbReference type="ARBA" id="ARBA00023015"/>
    </source>
</evidence>
<feature type="domain" description="HTH araC/xylS-type" evidence="4">
    <location>
        <begin position="203"/>
        <end position="301"/>
    </location>
</feature>
<dbReference type="GeneID" id="61296139"/>
<dbReference type="PANTHER" id="PTHR46796:SF6">
    <property type="entry name" value="ARAC SUBFAMILY"/>
    <property type="match status" value="1"/>
</dbReference>
<dbReference type="GO" id="GO:0003700">
    <property type="term" value="F:DNA-binding transcription factor activity"/>
    <property type="evidence" value="ECO:0007669"/>
    <property type="project" value="InterPro"/>
</dbReference>
<dbReference type="OrthoDB" id="5622169at2"/>
<dbReference type="Pfam" id="PF12833">
    <property type="entry name" value="HTH_18"/>
    <property type="match status" value="1"/>
</dbReference>
<gene>
    <name evidence="5" type="ORF">MT2528_2282</name>
    <name evidence="6" type="ORF">NVI5450_2482</name>
</gene>
<dbReference type="RefSeq" id="WP_075472235.1">
    <property type="nucleotide sequence ID" value="NZ_CAWQZC010000139.1"/>
</dbReference>
<dbReference type="EMBL" id="FPLD01000066">
    <property type="protein sequence ID" value="SGZ01889.1"/>
    <property type="molecule type" value="Genomic_DNA"/>
</dbReference>
<dbReference type="SUPFAM" id="SSF46689">
    <property type="entry name" value="Homeodomain-like"/>
    <property type="match status" value="2"/>
</dbReference>
<dbReference type="Gene3D" id="1.10.10.60">
    <property type="entry name" value="Homeodomain-like"/>
    <property type="match status" value="2"/>
</dbReference>
<dbReference type="Proteomes" id="UP000182660">
    <property type="component" value="Unassembled WGS sequence"/>
</dbReference>
<evidence type="ECO:0000256" key="2">
    <source>
        <dbReference type="ARBA" id="ARBA00023125"/>
    </source>
</evidence>
<proteinExistence type="predicted"/>
<dbReference type="EMBL" id="FPLJ01000052">
    <property type="protein sequence ID" value="SGY91955.1"/>
    <property type="molecule type" value="Genomic_DNA"/>
</dbReference>
<dbReference type="InterPro" id="IPR009057">
    <property type="entry name" value="Homeodomain-like_sf"/>
</dbReference>
<reference evidence="5 7" key="1">
    <citation type="submission" date="2016-11" db="EMBL/GenBank/DDBJ databases">
        <authorList>
            <person name="Klemetsen T."/>
        </authorList>
    </citation>
    <scope>NUCLEOTIDE SEQUENCE [LARGE SCALE GENOMIC DNA]</scope>
    <source>
        <strain evidence="5">MT 2528</strain>
    </source>
</reference>
<name>A0A1K9ZTY9_9GAMM</name>
<accession>A0A1K9ZTY9</accession>
<evidence type="ECO:0000259" key="4">
    <source>
        <dbReference type="PROSITE" id="PS01124"/>
    </source>
</evidence>
<evidence type="ECO:0000313" key="5">
    <source>
        <dbReference type="EMBL" id="SGY91955.1"/>
    </source>
</evidence>
<keyword evidence="2" id="KW-0238">DNA-binding</keyword>
<keyword evidence="7" id="KW-1185">Reference proteome</keyword>
<dbReference type="GO" id="GO:0043565">
    <property type="term" value="F:sequence-specific DNA binding"/>
    <property type="evidence" value="ECO:0007669"/>
    <property type="project" value="InterPro"/>
</dbReference>
<evidence type="ECO:0000256" key="3">
    <source>
        <dbReference type="ARBA" id="ARBA00023163"/>
    </source>
</evidence>
<keyword evidence="1" id="KW-0805">Transcription regulation</keyword>
<dbReference type="SMART" id="SM00342">
    <property type="entry name" value="HTH_ARAC"/>
    <property type="match status" value="1"/>
</dbReference>
<dbReference type="Proteomes" id="UP000183794">
    <property type="component" value="Unassembled WGS sequence"/>
</dbReference>
<dbReference type="InterPro" id="IPR018060">
    <property type="entry name" value="HTH_AraC"/>
</dbReference>
<dbReference type="PANTHER" id="PTHR46796">
    <property type="entry name" value="HTH-TYPE TRANSCRIPTIONAL ACTIVATOR RHAS-RELATED"/>
    <property type="match status" value="1"/>
</dbReference>
<dbReference type="AlphaFoldDB" id="A0A1K9ZTY9"/>
<dbReference type="PROSITE" id="PS01124">
    <property type="entry name" value="HTH_ARAC_FAMILY_2"/>
    <property type="match status" value="1"/>
</dbReference>
<evidence type="ECO:0000313" key="7">
    <source>
        <dbReference type="Proteomes" id="UP000182660"/>
    </source>
</evidence>
<evidence type="ECO:0000313" key="8">
    <source>
        <dbReference type="Proteomes" id="UP000183794"/>
    </source>
</evidence>
<keyword evidence="3" id="KW-0804">Transcription</keyword>
<evidence type="ECO:0000313" key="6">
    <source>
        <dbReference type="EMBL" id="SGZ01889.1"/>
    </source>
</evidence>
<sequence>MPLIKPVMDQLDIALPQLEASATSFEQSPSKICLRQTSLTDALSWAHYQNEHDRLYYVNDKQHTLSLYMSGGYETHRTDVDSGFGAPGKFCLMPKDSESHWQLGQTQQFMHLYFSDDYLKQLALKVFDIDPRMLQLPELTFTDDAATEALFRYCMATSDWRSRDDHLAMEQVTNTILVSMLQNMGVTKLTAPIKGGLSPKVTALVCDYMQANFYRQVYLAELAELAQLSEYHFCRMFKQSMAQTPQAYLLAIRIEQAKLSMRTGQASMADIALQCGFANQSHMGRYFKKLVGISPRQYRDLSAS</sequence>
<reference evidence="6 8" key="2">
    <citation type="submission" date="2016-11" db="EMBL/GenBank/DDBJ databases">
        <authorList>
            <person name="Jaros S."/>
            <person name="Januszkiewicz K."/>
            <person name="Wedrychowicz H."/>
        </authorList>
    </citation>
    <scope>NUCLEOTIDE SEQUENCE [LARGE SCALE GENOMIC DNA]</scope>
    <source>
        <strain evidence="6">NVI 5450</strain>
    </source>
</reference>
<dbReference type="InterPro" id="IPR050204">
    <property type="entry name" value="AraC_XylS_family_regulators"/>
</dbReference>